<keyword evidence="2" id="KW-0677">Repeat</keyword>
<accession>A0A665UU47</accession>
<dbReference type="Pfam" id="PF00084">
    <property type="entry name" value="Sushi"/>
    <property type="match status" value="2"/>
</dbReference>
<dbReference type="GO" id="GO:0016020">
    <property type="term" value="C:membrane"/>
    <property type="evidence" value="ECO:0007669"/>
    <property type="project" value="UniProtKB-SubCell"/>
</dbReference>
<sequence>SFFSLKCINLFLSTLSAITCGHPGNPTSGRTNGSEFNLNDVVNFTCNRGYTLSGNARAQCRLNGQWSSPLPVCKGICGDPGIPNHGARLGGQEFKTKSLLRFSCEAGYSLIGSHRTCKSDGRWSGKPPLCKGIQIHLKHKDLNMLMYDRQQYKKVYN</sequence>
<evidence type="ECO:0000256" key="3">
    <source>
        <dbReference type="ARBA" id="ARBA00023136"/>
    </source>
</evidence>
<evidence type="ECO:0000259" key="8">
    <source>
        <dbReference type="PROSITE" id="PS50923"/>
    </source>
</evidence>
<comment type="subcellular location">
    <subcellularLocation>
        <location evidence="1">Membrane</location>
    </subcellularLocation>
</comment>
<dbReference type="SUPFAM" id="SSF57535">
    <property type="entry name" value="Complement control module/SCR domain"/>
    <property type="match status" value="2"/>
</dbReference>
<feature type="domain" description="Sushi" evidence="8">
    <location>
        <begin position="76"/>
        <end position="132"/>
    </location>
</feature>
<reference evidence="9" key="2">
    <citation type="submission" date="2025-08" db="UniProtKB">
        <authorList>
            <consortium name="Ensembl"/>
        </authorList>
    </citation>
    <scope>IDENTIFICATION</scope>
</reference>
<dbReference type="Gene3D" id="2.10.70.10">
    <property type="entry name" value="Complement Module, domain 1"/>
    <property type="match status" value="2"/>
</dbReference>
<evidence type="ECO:0000256" key="2">
    <source>
        <dbReference type="ARBA" id="ARBA00022737"/>
    </source>
</evidence>
<proteinExistence type="predicted"/>
<protein>
    <recommendedName>
        <fullName evidence="8">Sushi domain-containing protein</fullName>
    </recommendedName>
</protein>
<dbReference type="InParanoid" id="A0A665UU47"/>
<evidence type="ECO:0000256" key="6">
    <source>
        <dbReference type="PROSITE-ProRule" id="PRU00302"/>
    </source>
</evidence>
<keyword evidence="5" id="KW-0325">Glycoprotein</keyword>
<keyword evidence="4 6" id="KW-1015">Disulfide bond</keyword>
<dbReference type="PANTHER" id="PTHR45656:SF3">
    <property type="entry name" value="CUB AND SUSHI DOMAIN-CONTAINING PROTEIN 1"/>
    <property type="match status" value="1"/>
</dbReference>
<dbReference type="Ensembl" id="ENSENLT00000023988.1">
    <property type="protein sequence ID" value="ENSENLP00000023213.1"/>
    <property type="gene ID" value="ENSENLG00000010525.1"/>
</dbReference>
<feature type="chain" id="PRO_5025692085" description="Sushi domain-containing protein" evidence="7">
    <location>
        <begin position="22"/>
        <end position="157"/>
    </location>
</feature>
<evidence type="ECO:0000256" key="1">
    <source>
        <dbReference type="ARBA" id="ARBA00004370"/>
    </source>
</evidence>
<feature type="domain" description="Sushi" evidence="8">
    <location>
        <begin position="18"/>
        <end position="75"/>
    </location>
</feature>
<evidence type="ECO:0000256" key="7">
    <source>
        <dbReference type="SAM" id="SignalP"/>
    </source>
</evidence>
<comment type="caution">
    <text evidence="6">Lacks conserved residue(s) required for the propagation of feature annotation.</text>
</comment>
<dbReference type="PANTHER" id="PTHR45656">
    <property type="entry name" value="PROTEIN CBR-CLEC-78"/>
    <property type="match status" value="1"/>
</dbReference>
<name>A0A665UU47_ECHNA</name>
<keyword evidence="10" id="KW-1185">Reference proteome</keyword>
<feature type="disulfide bond" evidence="6">
    <location>
        <begin position="46"/>
        <end position="73"/>
    </location>
</feature>
<dbReference type="Proteomes" id="UP000472264">
    <property type="component" value="Chromosome 3"/>
</dbReference>
<reference evidence="9" key="1">
    <citation type="submission" date="2021-04" db="EMBL/GenBank/DDBJ databases">
        <authorList>
            <consortium name="Wellcome Sanger Institute Data Sharing"/>
        </authorList>
    </citation>
    <scope>NUCLEOTIDE SEQUENCE [LARGE SCALE GENOMIC DNA]</scope>
</reference>
<dbReference type="SMART" id="SM00032">
    <property type="entry name" value="CCP"/>
    <property type="match status" value="2"/>
</dbReference>
<dbReference type="CDD" id="cd00033">
    <property type="entry name" value="CCP"/>
    <property type="match status" value="2"/>
</dbReference>
<evidence type="ECO:0000256" key="4">
    <source>
        <dbReference type="ARBA" id="ARBA00023157"/>
    </source>
</evidence>
<keyword evidence="6" id="KW-0768">Sushi</keyword>
<dbReference type="PROSITE" id="PS50923">
    <property type="entry name" value="SUSHI"/>
    <property type="match status" value="2"/>
</dbReference>
<dbReference type="InterPro" id="IPR000436">
    <property type="entry name" value="Sushi_SCR_CCP_dom"/>
</dbReference>
<feature type="signal peptide" evidence="7">
    <location>
        <begin position="1"/>
        <end position="21"/>
    </location>
</feature>
<dbReference type="FunFam" id="2.10.70.10:FF:000011">
    <property type="entry name" value="CUB and sushi domain-containing protein 3 isoform A"/>
    <property type="match status" value="1"/>
</dbReference>
<keyword evidence="7" id="KW-0732">Signal</keyword>
<keyword evidence="3" id="KW-0472">Membrane</keyword>
<dbReference type="InterPro" id="IPR051277">
    <property type="entry name" value="SEZ6_CSMD_C4BPB_Regulators"/>
</dbReference>
<evidence type="ECO:0000256" key="5">
    <source>
        <dbReference type="ARBA" id="ARBA00023180"/>
    </source>
</evidence>
<organism evidence="9 10">
    <name type="scientific">Echeneis naucrates</name>
    <name type="common">Live sharksucker</name>
    <dbReference type="NCBI Taxonomy" id="173247"/>
    <lineage>
        <taxon>Eukaryota</taxon>
        <taxon>Metazoa</taxon>
        <taxon>Chordata</taxon>
        <taxon>Craniata</taxon>
        <taxon>Vertebrata</taxon>
        <taxon>Euteleostomi</taxon>
        <taxon>Actinopterygii</taxon>
        <taxon>Neopterygii</taxon>
        <taxon>Teleostei</taxon>
        <taxon>Neoteleostei</taxon>
        <taxon>Acanthomorphata</taxon>
        <taxon>Carangaria</taxon>
        <taxon>Carangiformes</taxon>
        <taxon>Echeneidae</taxon>
        <taxon>Echeneis</taxon>
    </lineage>
</organism>
<evidence type="ECO:0000313" key="10">
    <source>
        <dbReference type="Proteomes" id="UP000472264"/>
    </source>
</evidence>
<evidence type="ECO:0000313" key="9">
    <source>
        <dbReference type="Ensembl" id="ENSENLP00000023213.1"/>
    </source>
</evidence>
<dbReference type="AlphaFoldDB" id="A0A665UU47"/>
<dbReference type="InterPro" id="IPR035976">
    <property type="entry name" value="Sushi/SCR/CCP_sf"/>
</dbReference>
<dbReference type="OMA" id="WSSAPEF"/>
<reference evidence="9" key="3">
    <citation type="submission" date="2025-09" db="UniProtKB">
        <authorList>
            <consortium name="Ensembl"/>
        </authorList>
    </citation>
    <scope>IDENTIFICATION</scope>
</reference>